<dbReference type="Pfam" id="PF00293">
    <property type="entry name" value="NUDIX"/>
    <property type="match status" value="2"/>
</dbReference>
<keyword evidence="7" id="KW-1185">Reference proteome</keyword>
<gene>
    <name evidence="6" type="ORF">ACFFHU_00845</name>
</gene>
<dbReference type="InterPro" id="IPR015797">
    <property type="entry name" value="NUDIX_hydrolase-like_dom_sf"/>
</dbReference>
<organism evidence="6 7">
    <name type="scientific">Plantactinospora siamensis</name>
    <dbReference type="NCBI Taxonomy" id="555372"/>
    <lineage>
        <taxon>Bacteria</taxon>
        <taxon>Bacillati</taxon>
        <taxon>Actinomycetota</taxon>
        <taxon>Actinomycetes</taxon>
        <taxon>Micromonosporales</taxon>
        <taxon>Micromonosporaceae</taxon>
        <taxon>Plantactinospora</taxon>
    </lineage>
</organism>
<dbReference type="PROSITE" id="PS51462">
    <property type="entry name" value="NUDIX"/>
    <property type="match status" value="2"/>
</dbReference>
<protein>
    <submittedName>
        <fullName evidence="6">NUDIX hydrolase</fullName>
    </submittedName>
</protein>
<comment type="similarity">
    <text evidence="2 4">Belongs to the Nudix hydrolase family.</text>
</comment>
<feature type="domain" description="Nudix hydrolase" evidence="5">
    <location>
        <begin position="2"/>
        <end position="139"/>
    </location>
</feature>
<name>A0ABV6NPM6_9ACTN</name>
<feature type="domain" description="Nudix hydrolase" evidence="5">
    <location>
        <begin position="158"/>
        <end position="301"/>
    </location>
</feature>
<dbReference type="PANTHER" id="PTHR43046">
    <property type="entry name" value="GDP-MANNOSE MANNOSYL HYDROLASE"/>
    <property type="match status" value="1"/>
</dbReference>
<keyword evidence="3 4" id="KW-0378">Hydrolase</keyword>
<dbReference type="InterPro" id="IPR020476">
    <property type="entry name" value="Nudix_hydrolase"/>
</dbReference>
<dbReference type="PANTHER" id="PTHR43046:SF14">
    <property type="entry name" value="MUTT_NUDIX FAMILY PROTEIN"/>
    <property type="match status" value="1"/>
</dbReference>
<dbReference type="Proteomes" id="UP001589894">
    <property type="component" value="Unassembled WGS sequence"/>
</dbReference>
<evidence type="ECO:0000256" key="3">
    <source>
        <dbReference type="ARBA" id="ARBA00022801"/>
    </source>
</evidence>
<dbReference type="InterPro" id="IPR000086">
    <property type="entry name" value="NUDIX_hydrolase_dom"/>
</dbReference>
<accession>A0ABV6NPM6</accession>
<comment type="cofactor">
    <cofactor evidence="1">
        <name>Mg(2+)</name>
        <dbReference type="ChEBI" id="CHEBI:18420"/>
    </cofactor>
</comment>
<evidence type="ECO:0000313" key="6">
    <source>
        <dbReference type="EMBL" id="MFC0562726.1"/>
    </source>
</evidence>
<dbReference type="SUPFAM" id="SSF55811">
    <property type="entry name" value="Nudix"/>
    <property type="match status" value="2"/>
</dbReference>
<reference evidence="6 7" key="1">
    <citation type="submission" date="2024-09" db="EMBL/GenBank/DDBJ databases">
        <authorList>
            <person name="Sun Q."/>
            <person name="Mori K."/>
        </authorList>
    </citation>
    <scope>NUCLEOTIDE SEQUENCE [LARGE SCALE GENOMIC DNA]</scope>
    <source>
        <strain evidence="6 7">TBRC 2205</strain>
    </source>
</reference>
<dbReference type="PROSITE" id="PS00893">
    <property type="entry name" value="NUDIX_BOX"/>
    <property type="match status" value="1"/>
</dbReference>
<sequence length="302" mass="32167">MERRRRIGAYGLCRNGDTVLLVRASVATDVPGVWQIPGGGLEHGERPDAALVREFAEETGLTIEPVRPLAAVSDIRLRPDLGIELHLDRIVYEVRSTGGELRAESAGGTDQVRWITPDELVGLPLMPFTAELLGCPVSPLPSAPMRRSGSPLPPPPPGRGQRFGAYGLVTDPAGRVLLTRIAQGYPGAGRWHLPGGGTDHGEQPVTGLLRELVEEADQLGRVTGLLAVDSSHNPTAMGPEGYPMDWHVVRVIYRVVVDVPTDVRVTEATGGSTAGAGWFDPAALPGLPLTGVARMVTTQYLP</sequence>
<dbReference type="EMBL" id="JBHLUE010000001">
    <property type="protein sequence ID" value="MFC0562726.1"/>
    <property type="molecule type" value="Genomic_DNA"/>
</dbReference>
<evidence type="ECO:0000256" key="2">
    <source>
        <dbReference type="ARBA" id="ARBA00005582"/>
    </source>
</evidence>
<dbReference type="GO" id="GO:0016787">
    <property type="term" value="F:hydrolase activity"/>
    <property type="evidence" value="ECO:0007669"/>
    <property type="project" value="UniProtKB-KW"/>
</dbReference>
<evidence type="ECO:0000256" key="1">
    <source>
        <dbReference type="ARBA" id="ARBA00001946"/>
    </source>
</evidence>
<comment type="caution">
    <text evidence="6">The sequence shown here is derived from an EMBL/GenBank/DDBJ whole genome shotgun (WGS) entry which is preliminary data.</text>
</comment>
<dbReference type="Gene3D" id="3.90.79.10">
    <property type="entry name" value="Nucleoside Triphosphate Pyrophosphohydrolase"/>
    <property type="match status" value="2"/>
</dbReference>
<dbReference type="InterPro" id="IPR020084">
    <property type="entry name" value="NUDIX_hydrolase_CS"/>
</dbReference>
<dbReference type="CDD" id="cd02883">
    <property type="entry name" value="NUDIX_Hydrolase"/>
    <property type="match status" value="1"/>
</dbReference>
<dbReference type="RefSeq" id="WP_377334869.1">
    <property type="nucleotide sequence ID" value="NZ_JBHLUE010000001.1"/>
</dbReference>
<evidence type="ECO:0000259" key="5">
    <source>
        <dbReference type="PROSITE" id="PS51462"/>
    </source>
</evidence>
<dbReference type="PRINTS" id="PR00502">
    <property type="entry name" value="NUDIXFAMILY"/>
</dbReference>
<proteinExistence type="inferred from homology"/>
<evidence type="ECO:0000256" key="4">
    <source>
        <dbReference type="RuleBase" id="RU003476"/>
    </source>
</evidence>
<evidence type="ECO:0000313" key="7">
    <source>
        <dbReference type="Proteomes" id="UP001589894"/>
    </source>
</evidence>